<dbReference type="InterPro" id="IPR038078">
    <property type="entry name" value="PhoU-like_sf"/>
</dbReference>
<keyword evidence="1" id="KW-0592">Phosphate transport</keyword>
<evidence type="ECO:0000313" key="3">
    <source>
        <dbReference type="EMBL" id="MFC5280016.1"/>
    </source>
</evidence>
<comment type="subunit">
    <text evidence="1">Homodimer.</text>
</comment>
<dbReference type="PIRSF" id="PIRSF003107">
    <property type="entry name" value="PhoU"/>
    <property type="match status" value="1"/>
</dbReference>
<sequence length="235" mass="25346">MPRENYQERLADLRTGVVGMGDLVLERYDAALEAAETGDDDLAREVIEGDHEVNERYLGLEEECTELLALQQPVAGDLRLVTASFKVITDLERVADLATNLAGYGGDDGGLHPAVDFRGIGEEAGGMVADAVAAYESGDPDACRAVAARDDDLDERCRRASEAVVRDLLEADRARVEAAGGDRDVEADADELAAALDEVSRALLAVRDLERVGDHAVNIAARALYMIENDDELIY</sequence>
<keyword evidence="1" id="KW-0813">Transport</keyword>
<proteinExistence type="inferred from homology"/>
<dbReference type="GO" id="GO:0005737">
    <property type="term" value="C:cytoplasm"/>
    <property type="evidence" value="ECO:0007669"/>
    <property type="project" value="UniProtKB-SubCell"/>
</dbReference>
<keyword evidence="1" id="KW-0963">Cytoplasm</keyword>
<dbReference type="RefSeq" id="WP_256412539.1">
    <property type="nucleotide sequence ID" value="NZ_JANHDM010000011.1"/>
</dbReference>
<protein>
    <recommendedName>
        <fullName evidence="1">Phosphate-specific transport system accessory protein PhoU</fullName>
    </recommendedName>
</protein>
<comment type="subcellular location">
    <subcellularLocation>
        <location evidence="1">Cytoplasm</location>
    </subcellularLocation>
</comment>
<evidence type="ECO:0000259" key="2">
    <source>
        <dbReference type="Pfam" id="PF01895"/>
    </source>
</evidence>
<accession>A0ABD5R5Y1</accession>
<gene>
    <name evidence="3" type="ORF">ACFPM1_14795</name>
</gene>
<name>A0ABD5R5Y1_9EURY</name>
<dbReference type="Pfam" id="PF01895">
    <property type="entry name" value="PhoU"/>
    <property type="match status" value="2"/>
</dbReference>
<dbReference type="GO" id="GO:0006817">
    <property type="term" value="P:phosphate ion transport"/>
    <property type="evidence" value="ECO:0007669"/>
    <property type="project" value="UniProtKB-KW"/>
</dbReference>
<dbReference type="SUPFAM" id="SSF109755">
    <property type="entry name" value="PhoU-like"/>
    <property type="match status" value="1"/>
</dbReference>
<keyword evidence="4" id="KW-1185">Reference proteome</keyword>
<comment type="function">
    <text evidence="1">Plays a role in the regulation of phosphate uptake.</text>
</comment>
<dbReference type="PANTHER" id="PTHR42930:SF3">
    <property type="entry name" value="PHOSPHATE-SPECIFIC TRANSPORT SYSTEM ACCESSORY PROTEIN PHOU"/>
    <property type="match status" value="1"/>
</dbReference>
<comment type="similarity">
    <text evidence="1">Belongs to the PhoU family.</text>
</comment>
<feature type="domain" description="PhoU" evidence="2">
    <location>
        <begin position="19"/>
        <end position="102"/>
    </location>
</feature>
<evidence type="ECO:0000313" key="4">
    <source>
        <dbReference type="Proteomes" id="UP001596118"/>
    </source>
</evidence>
<dbReference type="InterPro" id="IPR026022">
    <property type="entry name" value="PhoU_dom"/>
</dbReference>
<dbReference type="PANTHER" id="PTHR42930">
    <property type="entry name" value="PHOSPHATE-SPECIFIC TRANSPORT SYSTEM ACCESSORY PROTEIN PHOU"/>
    <property type="match status" value="1"/>
</dbReference>
<evidence type="ECO:0000256" key="1">
    <source>
        <dbReference type="PIRNR" id="PIRNR003107"/>
    </source>
</evidence>
<dbReference type="AlphaFoldDB" id="A0ABD5R5Y1"/>
<comment type="caution">
    <text evidence="3">The sequence shown here is derived from an EMBL/GenBank/DDBJ whole genome shotgun (WGS) entry which is preliminary data.</text>
</comment>
<feature type="domain" description="PhoU" evidence="2">
    <location>
        <begin position="120"/>
        <end position="222"/>
    </location>
</feature>
<dbReference type="InterPro" id="IPR028366">
    <property type="entry name" value="PhoU"/>
</dbReference>
<organism evidence="3 4">
    <name type="scientific">Halorubrum rubrum</name>
    <dbReference type="NCBI Taxonomy" id="1126240"/>
    <lineage>
        <taxon>Archaea</taxon>
        <taxon>Methanobacteriati</taxon>
        <taxon>Methanobacteriota</taxon>
        <taxon>Stenosarchaea group</taxon>
        <taxon>Halobacteria</taxon>
        <taxon>Halobacteriales</taxon>
        <taxon>Haloferacaceae</taxon>
        <taxon>Halorubrum</taxon>
    </lineage>
</organism>
<dbReference type="EMBL" id="JBHSKY010000017">
    <property type="protein sequence ID" value="MFC5280016.1"/>
    <property type="molecule type" value="Genomic_DNA"/>
</dbReference>
<reference evidence="3 4" key="1">
    <citation type="journal article" date="2019" name="Int. J. Syst. Evol. Microbiol.">
        <title>The Global Catalogue of Microorganisms (GCM) 10K type strain sequencing project: providing services to taxonomists for standard genome sequencing and annotation.</title>
        <authorList>
            <consortium name="The Broad Institute Genomics Platform"/>
            <consortium name="The Broad Institute Genome Sequencing Center for Infectious Disease"/>
            <person name="Wu L."/>
            <person name="Ma J."/>
        </authorList>
    </citation>
    <scope>NUCLEOTIDE SEQUENCE [LARGE SCALE GENOMIC DNA]</scope>
    <source>
        <strain evidence="3 4">CGMCC 1.12124</strain>
    </source>
</reference>
<dbReference type="Gene3D" id="1.20.58.220">
    <property type="entry name" value="Phosphate transport system protein phou homolog 2, domain 2"/>
    <property type="match status" value="1"/>
</dbReference>
<dbReference type="Proteomes" id="UP001596118">
    <property type="component" value="Unassembled WGS sequence"/>
</dbReference>